<feature type="region of interest" description="Disordered" evidence="2">
    <location>
        <begin position="193"/>
        <end position="219"/>
    </location>
</feature>
<dbReference type="GeneID" id="77727783"/>
<name>A0AA38LVI7_9TREE</name>
<evidence type="ECO:0000256" key="2">
    <source>
        <dbReference type="SAM" id="MobiDB-lite"/>
    </source>
</evidence>
<accession>A0AA38LVI7</accession>
<sequence length="219" mass="24202">MPAPPFGTASAYTDSFPAPPPARVTIAAETCFNLSVFKDMVRQYRKLDDQIITRLNRANAQLRDQNRIGASGSSRSFTPSSPISDPAGRDGIEGMCTRMWSEMMSGWTHRQTLLTYCLTTVHQSLEAKKAEMSGQDEKLAAPARNGADAGRRVRGLKEEEVFANQLDNEESIEAIIRKRSLDAFKSRCPFFTPSPTDSAGRAWWDLANSGRKGRGPDMP</sequence>
<feature type="region of interest" description="Disordered" evidence="2">
    <location>
        <begin position="63"/>
        <end position="90"/>
    </location>
</feature>
<organism evidence="3 4">
    <name type="scientific">Dioszegia hungarica</name>
    <dbReference type="NCBI Taxonomy" id="4972"/>
    <lineage>
        <taxon>Eukaryota</taxon>
        <taxon>Fungi</taxon>
        <taxon>Dikarya</taxon>
        <taxon>Basidiomycota</taxon>
        <taxon>Agaricomycotina</taxon>
        <taxon>Tremellomycetes</taxon>
        <taxon>Tremellales</taxon>
        <taxon>Bulleribasidiaceae</taxon>
        <taxon>Dioszegia</taxon>
    </lineage>
</organism>
<feature type="compositionally biased region" description="Low complexity" evidence="2">
    <location>
        <begin position="71"/>
        <end position="84"/>
    </location>
</feature>
<protein>
    <submittedName>
        <fullName evidence="3">Caffeine-induced death protein 2-domain-containing protein</fullName>
    </submittedName>
</protein>
<dbReference type="AlphaFoldDB" id="A0AA38LVI7"/>
<evidence type="ECO:0000313" key="3">
    <source>
        <dbReference type="EMBL" id="KAI9635356.1"/>
    </source>
</evidence>
<dbReference type="Proteomes" id="UP001164286">
    <property type="component" value="Unassembled WGS sequence"/>
</dbReference>
<gene>
    <name evidence="3" type="ORF">MKK02DRAFT_32803</name>
</gene>
<evidence type="ECO:0000313" key="4">
    <source>
        <dbReference type="Proteomes" id="UP001164286"/>
    </source>
</evidence>
<comment type="caution">
    <text evidence="3">The sequence shown here is derived from an EMBL/GenBank/DDBJ whole genome shotgun (WGS) entry which is preliminary data.</text>
</comment>
<proteinExistence type="inferred from homology"/>
<reference evidence="3" key="1">
    <citation type="journal article" date="2022" name="G3 (Bethesda)">
        <title>High quality genome of the basidiomycete yeast Dioszegia hungarica PDD-24b-2 isolated from cloud water.</title>
        <authorList>
            <person name="Jarrige D."/>
            <person name="Haridas S."/>
            <person name="Bleykasten-Grosshans C."/>
            <person name="Joly M."/>
            <person name="Nadalig T."/>
            <person name="Sancelme M."/>
            <person name="Vuilleumier S."/>
            <person name="Grigoriev I.V."/>
            <person name="Amato P."/>
            <person name="Bringel F."/>
        </authorList>
    </citation>
    <scope>NUCLEOTIDE SEQUENCE</scope>
    <source>
        <strain evidence="3">PDD-24b-2</strain>
    </source>
</reference>
<keyword evidence="4" id="KW-1185">Reference proteome</keyword>
<dbReference type="PANTHER" id="PTHR31905">
    <property type="entry name" value="COILED-COIL DOMAIN-CONTAINING PROTEIN 58"/>
    <property type="match status" value="1"/>
</dbReference>
<dbReference type="PANTHER" id="PTHR31905:SF2">
    <property type="entry name" value="PROTEIN MIX23"/>
    <property type="match status" value="1"/>
</dbReference>
<dbReference type="RefSeq" id="XP_052945133.1">
    <property type="nucleotide sequence ID" value="XM_053088578.1"/>
</dbReference>
<dbReference type="Pfam" id="PF09774">
    <property type="entry name" value="MIX23"/>
    <property type="match status" value="1"/>
</dbReference>
<dbReference type="GO" id="GO:0005758">
    <property type="term" value="C:mitochondrial intermembrane space"/>
    <property type="evidence" value="ECO:0007669"/>
    <property type="project" value="InterPro"/>
</dbReference>
<dbReference type="InterPro" id="IPR019171">
    <property type="entry name" value="MIX23"/>
</dbReference>
<dbReference type="EMBL" id="JAKWFO010000005">
    <property type="protein sequence ID" value="KAI9635356.1"/>
    <property type="molecule type" value="Genomic_DNA"/>
</dbReference>
<evidence type="ECO:0000256" key="1">
    <source>
        <dbReference type="ARBA" id="ARBA00024204"/>
    </source>
</evidence>
<comment type="similarity">
    <text evidence="1">Belongs to the MIX23 family.</text>
</comment>